<accession>A0ABQ8MV57</accession>
<dbReference type="Pfam" id="PF20478">
    <property type="entry name" value="P2RX7_C"/>
    <property type="match status" value="1"/>
</dbReference>
<keyword evidence="3" id="KW-1185">Reference proteome</keyword>
<evidence type="ECO:0000313" key="3">
    <source>
        <dbReference type="Proteomes" id="UP000830375"/>
    </source>
</evidence>
<proteinExistence type="predicted"/>
<dbReference type="PANTHER" id="PTHR36981">
    <property type="entry name" value="ZGC:195170"/>
    <property type="match status" value="1"/>
</dbReference>
<dbReference type="InterPro" id="IPR046815">
    <property type="entry name" value="P2RX7_C"/>
</dbReference>
<name>A0ABQ8MV57_LABRO</name>
<gene>
    <name evidence="2" type="ORF">H4Q32_022866</name>
</gene>
<dbReference type="Proteomes" id="UP000830375">
    <property type="component" value="Unassembled WGS sequence"/>
</dbReference>
<dbReference type="PANTHER" id="PTHR36981:SF9">
    <property type="entry name" value="NANOR-RELATED"/>
    <property type="match status" value="1"/>
</dbReference>
<organism evidence="2 3">
    <name type="scientific">Labeo rohita</name>
    <name type="common">Indian major carp</name>
    <name type="synonym">Cyprinus rohita</name>
    <dbReference type="NCBI Taxonomy" id="84645"/>
    <lineage>
        <taxon>Eukaryota</taxon>
        <taxon>Metazoa</taxon>
        <taxon>Chordata</taxon>
        <taxon>Craniata</taxon>
        <taxon>Vertebrata</taxon>
        <taxon>Euteleostomi</taxon>
        <taxon>Actinopterygii</taxon>
        <taxon>Neopterygii</taxon>
        <taxon>Teleostei</taxon>
        <taxon>Ostariophysi</taxon>
        <taxon>Cypriniformes</taxon>
        <taxon>Cyprinidae</taxon>
        <taxon>Labeoninae</taxon>
        <taxon>Labeonini</taxon>
        <taxon>Labeo</taxon>
    </lineage>
</organism>
<protein>
    <submittedName>
        <fullName evidence="2">P2X purinoceptor 7</fullName>
    </submittedName>
</protein>
<evidence type="ECO:0000259" key="1">
    <source>
        <dbReference type="Pfam" id="PF20478"/>
    </source>
</evidence>
<comment type="caution">
    <text evidence="2">The sequence shown here is derived from an EMBL/GenBank/DDBJ whole genome shotgun (WGS) entry which is preliminary data.</text>
</comment>
<sequence length="316" mass="36475">MAFIKVESEDMKIEEAFRVGHEDTEKQQTEMAFIKEESEDVKIEAFRVEHEDTEEQQTKMSFIKDESEDMRIEEAVRVKHEDNEEQIEMACIKEESEDVRIEESISLKHEDNEEQTVHVGNCFENCQCGEMATGVIQPYMFEPESDPEFQDDEPTTPQISRMLQPVTAWCTCGNCAVMPTDKENVCCLEIPEIVRRINQVPDTPTCMTHHPGFGPVCLNVYSLQNALNVYKADYGPLKLKGIEQRYRHLAYRSFVSWCWGYLGRTIGVVVPSCVVLRVCQEFPDAAGSCVGFRPPLETEPRYIFPWRVCPYWDESV</sequence>
<evidence type="ECO:0000313" key="2">
    <source>
        <dbReference type="EMBL" id="KAI2665773.1"/>
    </source>
</evidence>
<feature type="domain" description="P2X purinoreceptor 7 intracellular" evidence="1">
    <location>
        <begin position="164"/>
        <end position="293"/>
    </location>
</feature>
<dbReference type="EMBL" id="JACTAM010000004">
    <property type="protein sequence ID" value="KAI2665773.1"/>
    <property type="molecule type" value="Genomic_DNA"/>
</dbReference>
<reference evidence="2 3" key="1">
    <citation type="submission" date="2022-01" db="EMBL/GenBank/DDBJ databases">
        <title>A high-quality chromosome-level genome assembly of rohu carp, Labeo rohita.</title>
        <authorList>
            <person name="Arick M.A. II"/>
            <person name="Hsu C.-Y."/>
            <person name="Magbanua Z."/>
            <person name="Pechanova O."/>
            <person name="Grover C."/>
            <person name="Miller E."/>
            <person name="Thrash A."/>
            <person name="Ezzel L."/>
            <person name="Alam S."/>
            <person name="Benzie J."/>
            <person name="Hamilton M."/>
            <person name="Karsi A."/>
            <person name="Lawrence M.L."/>
            <person name="Peterson D.G."/>
        </authorList>
    </citation>
    <scope>NUCLEOTIDE SEQUENCE [LARGE SCALE GENOMIC DNA]</scope>
    <source>
        <strain evidence="3">BAU-BD-2019</strain>
        <tissue evidence="2">Blood</tissue>
    </source>
</reference>